<protein>
    <recommendedName>
        <fullName evidence="3">SGNH hydrolase-type esterase domain-containing protein</fullName>
    </recommendedName>
</protein>
<dbReference type="PANTHER" id="PTHR37981:SF1">
    <property type="entry name" value="SGNH HYDROLASE-TYPE ESTERASE DOMAIN-CONTAINING PROTEIN"/>
    <property type="match status" value="1"/>
</dbReference>
<organism evidence="4 5">
    <name type="scientific">Seminavis robusta</name>
    <dbReference type="NCBI Taxonomy" id="568900"/>
    <lineage>
        <taxon>Eukaryota</taxon>
        <taxon>Sar</taxon>
        <taxon>Stramenopiles</taxon>
        <taxon>Ochrophyta</taxon>
        <taxon>Bacillariophyta</taxon>
        <taxon>Bacillariophyceae</taxon>
        <taxon>Bacillariophycidae</taxon>
        <taxon>Naviculales</taxon>
        <taxon>Naviculaceae</taxon>
        <taxon>Seminavis</taxon>
    </lineage>
</organism>
<feature type="chain" id="PRO_5040196309" description="SGNH hydrolase-type esterase domain-containing protein" evidence="2">
    <location>
        <begin position="24"/>
        <end position="383"/>
    </location>
</feature>
<name>A0A9N8DYD3_9STRA</name>
<feature type="domain" description="SGNH hydrolase-type esterase" evidence="3">
    <location>
        <begin position="28"/>
        <end position="263"/>
    </location>
</feature>
<evidence type="ECO:0000256" key="2">
    <source>
        <dbReference type="SAM" id="SignalP"/>
    </source>
</evidence>
<gene>
    <name evidence="4" type="ORF">SEMRO_366_G127570.1</name>
</gene>
<dbReference type="EMBL" id="CAICTM010000365">
    <property type="protein sequence ID" value="CAB9508910.1"/>
    <property type="molecule type" value="Genomic_DNA"/>
</dbReference>
<keyword evidence="2" id="KW-0732">Signal</keyword>
<dbReference type="GO" id="GO:0006629">
    <property type="term" value="P:lipid metabolic process"/>
    <property type="evidence" value="ECO:0007669"/>
    <property type="project" value="TreeGrafter"/>
</dbReference>
<accession>A0A9N8DYD3</accession>
<dbReference type="Pfam" id="PF13472">
    <property type="entry name" value="Lipase_GDSL_2"/>
    <property type="match status" value="1"/>
</dbReference>
<proteinExistence type="predicted"/>
<keyword evidence="5" id="KW-1185">Reference proteome</keyword>
<evidence type="ECO:0000313" key="4">
    <source>
        <dbReference type="EMBL" id="CAB9508910.1"/>
    </source>
</evidence>
<sequence length="383" mass="40428">MSIQNAILLAILIGSSNLRMSSALNVALLGDSYASGNGGGSYSGGSCYRSANAWGKQAADGLGAANFVNNACSGSQVSSLSSQDSVVTSSTNLVLVGTGGNDLAFGAVVRECFLLGFRDKFTCENLIGAARDMLPSFQDDLVDALVGIENNLPSFGIAVLVAYPHVTMDTDYTNSCCGFTSPNRDIIGALRSLANDVDSNQRAAVSRANSQAGRTFAHFYDDTKSLFDGHEPDPDFGTSNPNGWINEFDGSTFEFFHLNYRGHSELGAALIPFVQNRLPETSSPVATPLPTSAPVPSPTQAPNPSPTLLPTEEPVPSPTRTPTRMPTGTPAPIRFWDAISNTAFLPHSLPNSLSNTASNAASCWSRDNALPHLLSNMASRTRL</sequence>
<dbReference type="InterPro" id="IPR013830">
    <property type="entry name" value="SGNH_hydro"/>
</dbReference>
<dbReference type="InterPro" id="IPR036514">
    <property type="entry name" value="SGNH_hydro_sf"/>
</dbReference>
<feature type="signal peptide" evidence="2">
    <location>
        <begin position="1"/>
        <end position="23"/>
    </location>
</feature>
<evidence type="ECO:0000313" key="5">
    <source>
        <dbReference type="Proteomes" id="UP001153069"/>
    </source>
</evidence>
<dbReference type="SUPFAM" id="SSF52266">
    <property type="entry name" value="SGNH hydrolase"/>
    <property type="match status" value="1"/>
</dbReference>
<comment type="caution">
    <text evidence="4">The sequence shown here is derived from an EMBL/GenBank/DDBJ whole genome shotgun (WGS) entry which is preliminary data.</text>
</comment>
<dbReference type="GO" id="GO:0016788">
    <property type="term" value="F:hydrolase activity, acting on ester bonds"/>
    <property type="evidence" value="ECO:0007669"/>
    <property type="project" value="InterPro"/>
</dbReference>
<dbReference type="AlphaFoldDB" id="A0A9N8DYD3"/>
<feature type="region of interest" description="Disordered" evidence="1">
    <location>
        <begin position="282"/>
        <end position="329"/>
    </location>
</feature>
<evidence type="ECO:0000256" key="1">
    <source>
        <dbReference type="SAM" id="MobiDB-lite"/>
    </source>
</evidence>
<dbReference type="Proteomes" id="UP001153069">
    <property type="component" value="Unassembled WGS sequence"/>
</dbReference>
<dbReference type="PANTHER" id="PTHR37981">
    <property type="entry name" value="LIPASE 2"/>
    <property type="match status" value="1"/>
</dbReference>
<evidence type="ECO:0000259" key="3">
    <source>
        <dbReference type="Pfam" id="PF13472"/>
    </source>
</evidence>
<dbReference type="InterPro" id="IPR037460">
    <property type="entry name" value="SEST-like"/>
</dbReference>
<reference evidence="4" key="1">
    <citation type="submission" date="2020-06" db="EMBL/GenBank/DDBJ databases">
        <authorList>
            <consortium name="Plant Systems Biology data submission"/>
        </authorList>
    </citation>
    <scope>NUCLEOTIDE SEQUENCE</scope>
    <source>
        <strain evidence="4">D6</strain>
    </source>
</reference>
<feature type="compositionally biased region" description="Low complexity" evidence="1">
    <location>
        <begin position="320"/>
        <end position="329"/>
    </location>
</feature>
<dbReference type="Gene3D" id="3.40.50.1110">
    <property type="entry name" value="SGNH hydrolase"/>
    <property type="match status" value="1"/>
</dbReference>
<feature type="compositionally biased region" description="Pro residues" evidence="1">
    <location>
        <begin position="291"/>
        <end position="319"/>
    </location>
</feature>